<feature type="compositionally biased region" description="Low complexity" evidence="1">
    <location>
        <begin position="26"/>
        <end position="44"/>
    </location>
</feature>
<sequence length="50" mass="5052">MKRMTLIQLGALVALVVFGAYHGARAQQPAPQPPCAAGADASAAQEGCTL</sequence>
<name>A0AAU8AGD5_9RHOB</name>
<dbReference type="EMBL" id="CP123384">
    <property type="protein sequence ID" value="XCC93558.1"/>
    <property type="molecule type" value="Genomic_DNA"/>
</dbReference>
<dbReference type="RefSeq" id="WP_353472383.1">
    <property type="nucleotide sequence ID" value="NZ_CP123384.1"/>
</dbReference>
<gene>
    <name evidence="2" type="ORF">PVT71_13905</name>
</gene>
<feature type="region of interest" description="Disordered" evidence="1">
    <location>
        <begin position="26"/>
        <end position="50"/>
    </location>
</feature>
<evidence type="ECO:0000313" key="2">
    <source>
        <dbReference type="EMBL" id="XCC93558.1"/>
    </source>
</evidence>
<dbReference type="AlphaFoldDB" id="A0AAU8AGD5"/>
<accession>A0AAU8AGD5</accession>
<protein>
    <submittedName>
        <fullName evidence="2">Uncharacterized protein</fullName>
    </submittedName>
</protein>
<organism evidence="2">
    <name type="scientific">Alloyangia sp. H15</name>
    <dbReference type="NCBI Taxonomy" id="3029062"/>
    <lineage>
        <taxon>Bacteria</taxon>
        <taxon>Pseudomonadati</taxon>
        <taxon>Pseudomonadota</taxon>
        <taxon>Alphaproteobacteria</taxon>
        <taxon>Rhodobacterales</taxon>
        <taxon>Roseobacteraceae</taxon>
        <taxon>Alloyangia</taxon>
    </lineage>
</organism>
<reference evidence="2" key="1">
    <citation type="submission" date="2023-02" db="EMBL/GenBank/DDBJ databases">
        <title>Description and genomic characterization of Salipiger bruguierae sp. nov., isolated from the sediment of mangrove plant Bruguiera sexangula.</title>
        <authorList>
            <person name="Long M."/>
        </authorList>
    </citation>
    <scope>NUCLEOTIDE SEQUENCE</scope>
    <source>
        <strain evidence="2">H15</strain>
    </source>
</reference>
<proteinExistence type="predicted"/>
<evidence type="ECO:0000256" key="1">
    <source>
        <dbReference type="SAM" id="MobiDB-lite"/>
    </source>
</evidence>